<organism evidence="2 3">
    <name type="scientific">Stylonychia lemnae</name>
    <name type="common">Ciliate</name>
    <dbReference type="NCBI Taxonomy" id="5949"/>
    <lineage>
        <taxon>Eukaryota</taxon>
        <taxon>Sar</taxon>
        <taxon>Alveolata</taxon>
        <taxon>Ciliophora</taxon>
        <taxon>Intramacronucleata</taxon>
        <taxon>Spirotrichea</taxon>
        <taxon>Stichotrichia</taxon>
        <taxon>Sporadotrichida</taxon>
        <taxon>Oxytrichidae</taxon>
        <taxon>Stylonychinae</taxon>
        <taxon>Stylonychia</taxon>
    </lineage>
</organism>
<evidence type="ECO:0000313" key="3">
    <source>
        <dbReference type="Proteomes" id="UP000039865"/>
    </source>
</evidence>
<dbReference type="SUPFAM" id="SSF53474">
    <property type="entry name" value="alpha/beta-Hydrolases"/>
    <property type="match status" value="1"/>
</dbReference>
<dbReference type="EMBL" id="CCKQ01008279">
    <property type="protein sequence ID" value="CDW79718.1"/>
    <property type="molecule type" value="Genomic_DNA"/>
</dbReference>
<dbReference type="OrthoDB" id="407812at2759"/>
<reference evidence="2 3" key="1">
    <citation type="submission" date="2014-06" db="EMBL/GenBank/DDBJ databases">
        <authorList>
            <person name="Swart Estienne"/>
        </authorList>
    </citation>
    <scope>NUCLEOTIDE SEQUENCE [LARGE SCALE GENOMIC DNA]</scope>
    <source>
        <strain evidence="2 3">130c</strain>
    </source>
</reference>
<protein>
    <recommendedName>
        <fullName evidence="1">Serine aminopeptidase S33 domain-containing protein</fullName>
    </recommendedName>
</protein>
<dbReference type="OMA" id="MHGEADI"/>
<dbReference type="InterPro" id="IPR029058">
    <property type="entry name" value="AB_hydrolase_fold"/>
</dbReference>
<keyword evidence="3" id="KW-1185">Reference proteome</keyword>
<feature type="domain" description="Serine aminopeptidase S33" evidence="1">
    <location>
        <begin position="55"/>
        <end position="292"/>
    </location>
</feature>
<dbReference type="Pfam" id="PF12146">
    <property type="entry name" value="Hydrolase_4"/>
    <property type="match status" value="1"/>
</dbReference>
<proteinExistence type="predicted"/>
<evidence type="ECO:0000313" key="2">
    <source>
        <dbReference type="EMBL" id="CDW79718.1"/>
    </source>
</evidence>
<dbReference type="Proteomes" id="UP000039865">
    <property type="component" value="Unassembled WGS sequence"/>
</dbReference>
<dbReference type="InterPro" id="IPR022742">
    <property type="entry name" value="Hydrolase_4"/>
</dbReference>
<evidence type="ECO:0000259" key="1">
    <source>
        <dbReference type="Pfam" id="PF12146"/>
    </source>
</evidence>
<dbReference type="Gene3D" id="3.40.50.1820">
    <property type="entry name" value="alpha/beta hydrolase"/>
    <property type="match status" value="1"/>
</dbReference>
<gene>
    <name evidence="2" type="primary">Contig6008.g6432</name>
    <name evidence="2" type="ORF">STYLEM_8709</name>
</gene>
<dbReference type="PANTHER" id="PTHR11614">
    <property type="entry name" value="PHOSPHOLIPASE-RELATED"/>
    <property type="match status" value="1"/>
</dbReference>
<sequence>MNIEADNIFSSEEKKQDLYYNEIWPEIDPLQLRVEQDGKIIKLQTYRHPVSDRSKLKGVVFYIHGYGGYCEHMEYMFKHFANAGYDAYAMDQRGFGRSEGLRSWIESQETMYSDLYLFIFAAIQKYKINLQKTPLFLLGKSFGGLLSFNISSKMPTLIRGMALVVPFFKQFGDSLYRYEWLFRSLDYINPKQNIKMKSKVDTTSPYYQKYKHYFTDPYPTNDTRSRTLLIFIKEQEEAFKAVKEGRNQTPIVFVLAGKDDVVRNSTTKEIYSDINNAKSKIIEYPDADHSTITIDEDISKKMAFEIILYFDSLL</sequence>
<dbReference type="FunCoup" id="A0A078AFM7">
    <property type="interactions" value="25"/>
</dbReference>
<dbReference type="InParanoid" id="A0A078AFM7"/>
<dbReference type="InterPro" id="IPR051044">
    <property type="entry name" value="MAG_DAG_Lipase"/>
</dbReference>
<accession>A0A078AFM7</accession>
<dbReference type="AlphaFoldDB" id="A0A078AFM7"/>
<name>A0A078AFM7_STYLE</name>